<dbReference type="VEuPathDB" id="TriTrypDB:ECC02_009930"/>
<dbReference type="Proteomes" id="UP000583944">
    <property type="component" value="Unassembled WGS sequence"/>
</dbReference>
<evidence type="ECO:0000313" key="1">
    <source>
        <dbReference type="EMBL" id="KAF5217204.1"/>
    </source>
</evidence>
<protein>
    <submittedName>
        <fullName evidence="1">Uncharacterized protein</fullName>
    </submittedName>
</protein>
<reference evidence="1 2" key="1">
    <citation type="journal article" date="2019" name="Genome Biol. Evol.">
        <title>Nanopore Sequencing Significantly Improves Genome Assembly of the Protozoan Parasite Trypanosoma cruzi.</title>
        <authorList>
            <person name="Diaz-Viraque F."/>
            <person name="Pita S."/>
            <person name="Greif G."/>
            <person name="de Souza R.C.M."/>
            <person name="Iraola G."/>
            <person name="Robello C."/>
        </authorList>
    </citation>
    <scope>NUCLEOTIDE SEQUENCE [LARGE SCALE GENOMIC DNA]</scope>
    <source>
        <strain evidence="1 2">Berenice</strain>
    </source>
</reference>
<sequence length="201" mass="21674">MCVLSVSQRWSLPFLLPFSLEYPGRVTSTTSLPSIFAVVNPLLTSFTFSSCLLPHTRESVPSASVHKSPLSPDSYTLRRPSSHAVIMMSLSFHSTTEGSLQPSADISDSVQFGMSLGSMTSKKVFVFLSFFVASTGNKSAPSVNLTPEPPPPISSVKESLVPPKGFHWRRLVSFQPIFLLSPALLTSPFTSKSPQPSAAPS</sequence>
<proteinExistence type="predicted"/>
<dbReference type="AlphaFoldDB" id="A0A7J6XRP1"/>
<gene>
    <name evidence="1" type="ORF">ECC02_009930</name>
</gene>
<dbReference type="EMBL" id="JABDHM010000147">
    <property type="protein sequence ID" value="KAF5217204.1"/>
    <property type="molecule type" value="Genomic_DNA"/>
</dbReference>
<evidence type="ECO:0000313" key="2">
    <source>
        <dbReference type="Proteomes" id="UP000583944"/>
    </source>
</evidence>
<organism evidence="1 2">
    <name type="scientific">Trypanosoma cruzi</name>
    <dbReference type="NCBI Taxonomy" id="5693"/>
    <lineage>
        <taxon>Eukaryota</taxon>
        <taxon>Discoba</taxon>
        <taxon>Euglenozoa</taxon>
        <taxon>Kinetoplastea</taxon>
        <taxon>Metakinetoplastina</taxon>
        <taxon>Trypanosomatida</taxon>
        <taxon>Trypanosomatidae</taxon>
        <taxon>Trypanosoma</taxon>
        <taxon>Schizotrypanum</taxon>
    </lineage>
</organism>
<accession>A0A7J6XRP1</accession>
<name>A0A7J6XRP1_TRYCR</name>
<comment type="caution">
    <text evidence="1">The sequence shown here is derived from an EMBL/GenBank/DDBJ whole genome shotgun (WGS) entry which is preliminary data.</text>
</comment>